<gene>
    <name evidence="1" type="ORF">OIDMADRAFT_158232</name>
</gene>
<dbReference type="EMBL" id="KN832873">
    <property type="protein sequence ID" value="KIN03557.1"/>
    <property type="molecule type" value="Genomic_DNA"/>
</dbReference>
<sequence length="98" mass="11420">MPGLWSMSYSRGIRLLYCQKRHLHIHCLISMMPVRHKILEICWTLEQRGSRSQTSNKGPCNPIRGRQRNCGVLTPSMRTSEILIWIYLHSELKGDLSL</sequence>
<evidence type="ECO:0000313" key="2">
    <source>
        <dbReference type="Proteomes" id="UP000054321"/>
    </source>
</evidence>
<protein>
    <submittedName>
        <fullName evidence="1">Uncharacterized protein</fullName>
    </submittedName>
</protein>
<accession>A0A0C3HMK0</accession>
<dbReference type="Proteomes" id="UP000054321">
    <property type="component" value="Unassembled WGS sequence"/>
</dbReference>
<dbReference type="AlphaFoldDB" id="A0A0C3HMK0"/>
<dbReference type="HOGENOM" id="CLU_2334174_0_0_1"/>
<evidence type="ECO:0000313" key="1">
    <source>
        <dbReference type="EMBL" id="KIN03557.1"/>
    </source>
</evidence>
<keyword evidence="2" id="KW-1185">Reference proteome</keyword>
<reference evidence="2" key="2">
    <citation type="submission" date="2015-01" db="EMBL/GenBank/DDBJ databases">
        <title>Evolutionary Origins and Diversification of the Mycorrhizal Mutualists.</title>
        <authorList>
            <consortium name="DOE Joint Genome Institute"/>
            <consortium name="Mycorrhizal Genomics Consortium"/>
            <person name="Kohler A."/>
            <person name="Kuo A."/>
            <person name="Nagy L.G."/>
            <person name="Floudas D."/>
            <person name="Copeland A."/>
            <person name="Barry K.W."/>
            <person name="Cichocki N."/>
            <person name="Veneault-Fourrey C."/>
            <person name="LaButti K."/>
            <person name="Lindquist E.A."/>
            <person name="Lipzen A."/>
            <person name="Lundell T."/>
            <person name="Morin E."/>
            <person name="Murat C."/>
            <person name="Riley R."/>
            <person name="Ohm R."/>
            <person name="Sun H."/>
            <person name="Tunlid A."/>
            <person name="Henrissat B."/>
            <person name="Grigoriev I.V."/>
            <person name="Hibbett D.S."/>
            <person name="Martin F."/>
        </authorList>
    </citation>
    <scope>NUCLEOTIDE SEQUENCE [LARGE SCALE GENOMIC DNA]</scope>
    <source>
        <strain evidence="2">Zn</strain>
    </source>
</reference>
<name>A0A0C3HMK0_OIDMZ</name>
<reference evidence="1 2" key="1">
    <citation type="submission" date="2014-04" db="EMBL/GenBank/DDBJ databases">
        <authorList>
            <consortium name="DOE Joint Genome Institute"/>
            <person name="Kuo A."/>
            <person name="Martino E."/>
            <person name="Perotto S."/>
            <person name="Kohler A."/>
            <person name="Nagy L.G."/>
            <person name="Floudas D."/>
            <person name="Copeland A."/>
            <person name="Barry K.W."/>
            <person name="Cichocki N."/>
            <person name="Veneault-Fourrey C."/>
            <person name="LaButti K."/>
            <person name="Lindquist E.A."/>
            <person name="Lipzen A."/>
            <person name="Lundell T."/>
            <person name="Morin E."/>
            <person name="Murat C."/>
            <person name="Sun H."/>
            <person name="Tunlid A."/>
            <person name="Henrissat B."/>
            <person name="Grigoriev I.V."/>
            <person name="Hibbett D.S."/>
            <person name="Martin F."/>
            <person name="Nordberg H.P."/>
            <person name="Cantor M.N."/>
            <person name="Hua S.X."/>
        </authorList>
    </citation>
    <scope>NUCLEOTIDE SEQUENCE [LARGE SCALE GENOMIC DNA]</scope>
    <source>
        <strain evidence="1 2">Zn</strain>
    </source>
</reference>
<dbReference type="InParanoid" id="A0A0C3HMK0"/>
<organism evidence="1 2">
    <name type="scientific">Oidiodendron maius (strain Zn)</name>
    <dbReference type="NCBI Taxonomy" id="913774"/>
    <lineage>
        <taxon>Eukaryota</taxon>
        <taxon>Fungi</taxon>
        <taxon>Dikarya</taxon>
        <taxon>Ascomycota</taxon>
        <taxon>Pezizomycotina</taxon>
        <taxon>Leotiomycetes</taxon>
        <taxon>Leotiomycetes incertae sedis</taxon>
        <taxon>Myxotrichaceae</taxon>
        <taxon>Oidiodendron</taxon>
    </lineage>
</organism>
<proteinExistence type="predicted"/>